<name>A0A9D4VCM3_ADICA</name>
<dbReference type="OrthoDB" id="413520at2759"/>
<evidence type="ECO:0000256" key="2">
    <source>
        <dbReference type="ARBA" id="ARBA00022679"/>
    </source>
</evidence>
<dbReference type="GO" id="GO:0005634">
    <property type="term" value="C:nucleus"/>
    <property type="evidence" value="ECO:0007669"/>
    <property type="project" value="TreeGrafter"/>
</dbReference>
<keyword evidence="1" id="KW-0489">Methyltransferase</keyword>
<comment type="similarity">
    <text evidence="4">Belongs to the methyltransferase superfamily. METTL23 family.</text>
</comment>
<comment type="caution">
    <text evidence="5">The sequence shown here is derived from an EMBL/GenBank/DDBJ whole genome shotgun (WGS) entry which is preliminary data.</text>
</comment>
<dbReference type="SUPFAM" id="SSF53335">
    <property type="entry name" value="S-adenosyl-L-methionine-dependent methyltransferases"/>
    <property type="match status" value="1"/>
</dbReference>
<organism evidence="5 6">
    <name type="scientific">Adiantum capillus-veneris</name>
    <name type="common">Maidenhair fern</name>
    <dbReference type="NCBI Taxonomy" id="13818"/>
    <lineage>
        <taxon>Eukaryota</taxon>
        <taxon>Viridiplantae</taxon>
        <taxon>Streptophyta</taxon>
        <taxon>Embryophyta</taxon>
        <taxon>Tracheophyta</taxon>
        <taxon>Polypodiopsida</taxon>
        <taxon>Polypodiidae</taxon>
        <taxon>Polypodiales</taxon>
        <taxon>Pteridineae</taxon>
        <taxon>Pteridaceae</taxon>
        <taxon>Vittarioideae</taxon>
        <taxon>Adiantum</taxon>
    </lineage>
</organism>
<evidence type="ECO:0000256" key="3">
    <source>
        <dbReference type="ARBA" id="ARBA00022691"/>
    </source>
</evidence>
<dbReference type="Proteomes" id="UP000886520">
    <property type="component" value="Chromosome 3"/>
</dbReference>
<dbReference type="Gene3D" id="3.40.50.150">
    <property type="entry name" value="Vaccinia Virus protein VP39"/>
    <property type="match status" value="1"/>
</dbReference>
<dbReference type="GO" id="GO:0032259">
    <property type="term" value="P:methylation"/>
    <property type="evidence" value="ECO:0007669"/>
    <property type="project" value="UniProtKB-KW"/>
</dbReference>
<evidence type="ECO:0000313" key="5">
    <source>
        <dbReference type="EMBL" id="KAI5083226.1"/>
    </source>
</evidence>
<keyword evidence="3" id="KW-0949">S-adenosyl-L-methionine</keyword>
<proteinExistence type="inferred from homology"/>
<reference evidence="5" key="1">
    <citation type="submission" date="2021-01" db="EMBL/GenBank/DDBJ databases">
        <title>Adiantum capillus-veneris genome.</title>
        <authorList>
            <person name="Fang Y."/>
            <person name="Liao Q."/>
        </authorList>
    </citation>
    <scope>NUCLEOTIDE SEQUENCE</scope>
    <source>
        <strain evidence="5">H3</strain>
        <tissue evidence="5">Leaf</tissue>
    </source>
</reference>
<accession>A0A9D4VCM3</accession>
<gene>
    <name evidence="5" type="ORF">GOP47_0002969</name>
</gene>
<evidence type="ECO:0000256" key="4">
    <source>
        <dbReference type="ARBA" id="ARBA00043988"/>
    </source>
</evidence>
<dbReference type="EMBL" id="JABFUD020000002">
    <property type="protein sequence ID" value="KAI5083226.1"/>
    <property type="molecule type" value="Genomic_DNA"/>
</dbReference>
<dbReference type="InterPro" id="IPR029063">
    <property type="entry name" value="SAM-dependent_MTases_sf"/>
</dbReference>
<protein>
    <submittedName>
        <fullName evidence="5">Uncharacterized protein</fullName>
    </submittedName>
</protein>
<evidence type="ECO:0000256" key="1">
    <source>
        <dbReference type="ARBA" id="ARBA00022603"/>
    </source>
</evidence>
<dbReference type="InterPro" id="IPR019410">
    <property type="entry name" value="Methyltransf_16"/>
</dbReference>
<dbReference type="AlphaFoldDB" id="A0A9D4VCM3"/>
<keyword evidence="6" id="KW-1185">Reference proteome</keyword>
<evidence type="ECO:0000313" key="6">
    <source>
        <dbReference type="Proteomes" id="UP000886520"/>
    </source>
</evidence>
<dbReference type="PANTHER" id="PTHR14614">
    <property type="entry name" value="HEPATOCELLULAR CARCINOMA-ASSOCIATED ANTIGEN"/>
    <property type="match status" value="1"/>
</dbReference>
<dbReference type="GO" id="GO:0008168">
    <property type="term" value="F:methyltransferase activity"/>
    <property type="evidence" value="ECO:0007669"/>
    <property type="project" value="UniProtKB-KW"/>
</dbReference>
<dbReference type="GO" id="GO:0005737">
    <property type="term" value="C:cytoplasm"/>
    <property type="evidence" value="ECO:0007669"/>
    <property type="project" value="TreeGrafter"/>
</dbReference>
<sequence length="324" mass="36179">MAVAASLLRAPAIATRYRNRHALSFLPKHSIFPALQYRLPSFSFSCFASVASYLSHVELEQIQVLVHGRELAIVQPRDVDNILDMYINQGRLDGDPYWCRIWPSAIALAEEMLKNTRFVANLRVCDLGSGLGLAGVSALLAGARQVVFYDQEPLALFCSLLTVHANVPHATTNLPSLVQQMFPDSSPEYIESLAYGLALSPEIFELRSSHKGMALMARAEVFDWSKKEMDMRSFDTVLASDVLYEKGSLPYIAAILPNLIRSGSGKVIMTDPTYRTPQNREEFLGLLCSEVPDMKGLKLERMDNVKLQSNDKTEDVELMHFCST</sequence>
<dbReference type="PANTHER" id="PTHR14614:SF164">
    <property type="entry name" value="HISTONE-ARGININE METHYLTRANSFERASE METTL23"/>
    <property type="match status" value="1"/>
</dbReference>
<keyword evidence="2" id="KW-0808">Transferase</keyword>
<dbReference type="Pfam" id="PF10294">
    <property type="entry name" value="Methyltransf_16"/>
    <property type="match status" value="1"/>
</dbReference>